<dbReference type="EMBL" id="JACHMD010000001">
    <property type="protein sequence ID" value="MBB4666235.1"/>
    <property type="molecule type" value="Genomic_DNA"/>
</dbReference>
<keyword evidence="2" id="KW-1185">Reference proteome</keyword>
<proteinExistence type="predicted"/>
<dbReference type="AlphaFoldDB" id="A0A7W7BP60"/>
<evidence type="ECO:0000313" key="2">
    <source>
        <dbReference type="Proteomes" id="UP000573729"/>
    </source>
</evidence>
<dbReference type="RefSeq" id="WP_184215651.1">
    <property type="nucleotide sequence ID" value="NZ_JACHMD010000001.1"/>
</dbReference>
<gene>
    <name evidence="1" type="ORF">BKA24_000944</name>
</gene>
<comment type="caution">
    <text evidence="1">The sequence shown here is derived from an EMBL/GenBank/DDBJ whole genome shotgun (WGS) entry which is preliminary data.</text>
</comment>
<accession>A0A7W7BP60</accession>
<sequence>MARDVDIDRAQLEQAALILDGALGGYRAHIEDTWRRDTGVGDPCGRTLLRVMLENAIGAALVRARTETDDGLLLGEQLRAIVDSFASLDASLGDGWDADYVADLS</sequence>
<protein>
    <submittedName>
        <fullName evidence="1">Uncharacterized protein</fullName>
    </submittedName>
</protein>
<organism evidence="1 2">
    <name type="scientific">Microbacterium marinum</name>
    <dbReference type="NCBI Taxonomy" id="421115"/>
    <lineage>
        <taxon>Bacteria</taxon>
        <taxon>Bacillati</taxon>
        <taxon>Actinomycetota</taxon>
        <taxon>Actinomycetes</taxon>
        <taxon>Micrococcales</taxon>
        <taxon>Microbacteriaceae</taxon>
        <taxon>Microbacterium</taxon>
    </lineage>
</organism>
<evidence type="ECO:0000313" key="1">
    <source>
        <dbReference type="EMBL" id="MBB4666235.1"/>
    </source>
</evidence>
<reference evidence="1 2" key="1">
    <citation type="submission" date="2020-08" db="EMBL/GenBank/DDBJ databases">
        <title>Sequencing the genomes of 1000 actinobacteria strains.</title>
        <authorList>
            <person name="Klenk H.-P."/>
        </authorList>
    </citation>
    <scope>NUCLEOTIDE SEQUENCE [LARGE SCALE GENOMIC DNA]</scope>
    <source>
        <strain evidence="1 2">DSM 24947</strain>
    </source>
</reference>
<dbReference type="Proteomes" id="UP000573729">
    <property type="component" value="Unassembled WGS sequence"/>
</dbReference>
<name>A0A7W7BP60_9MICO</name>